<comment type="caution">
    <text evidence="1">The sequence shown here is derived from an EMBL/GenBank/DDBJ whole genome shotgun (WGS) entry which is preliminary data.</text>
</comment>
<organism evidence="1">
    <name type="scientific">Talaromyces marneffei PM1</name>
    <dbReference type="NCBI Taxonomy" id="1077442"/>
    <lineage>
        <taxon>Eukaryota</taxon>
        <taxon>Fungi</taxon>
        <taxon>Dikarya</taxon>
        <taxon>Ascomycota</taxon>
        <taxon>Pezizomycotina</taxon>
        <taxon>Eurotiomycetes</taxon>
        <taxon>Eurotiomycetidae</taxon>
        <taxon>Eurotiales</taxon>
        <taxon>Trichocomaceae</taxon>
        <taxon>Talaromyces</taxon>
        <taxon>Talaromyces sect. Talaromyces</taxon>
    </lineage>
</organism>
<name>A0A093Y6U3_TALMA</name>
<evidence type="ECO:0000313" key="1">
    <source>
        <dbReference type="EMBL" id="KFX53203.1"/>
    </source>
</evidence>
<dbReference type="HOGENOM" id="CLU_2147539_0_0_1"/>
<dbReference type="AlphaFoldDB" id="A0A093Y6U3"/>
<proteinExistence type="predicted"/>
<accession>A0A093Y6U3</accession>
<protein>
    <submittedName>
        <fullName evidence="1">Dipeptidase 2</fullName>
    </submittedName>
</protein>
<sequence length="112" mass="12344">MPIMNHSKARAVESTVDPGTVYCLLMVTAAIYAHVPVEVHAADRHVGKVELIGIVRGNLTVTMKQIQTIQQHDRLNQTQPRTLLAAGRCRIDGAVHSLPDYRRCCSERDSAA</sequence>
<gene>
    <name evidence="1" type="ORF">GQ26_0010690</name>
</gene>
<dbReference type="EMBL" id="JPOX01000001">
    <property type="protein sequence ID" value="KFX53203.1"/>
    <property type="molecule type" value="Genomic_DNA"/>
</dbReference>
<reference evidence="1" key="1">
    <citation type="journal article" date="2014" name="PLoS Genet.">
        <title>Signature Gene Expression Reveals Novel Clues to the Molecular Mechanisms of Dimorphic Transition in Penicillium marneffei.</title>
        <authorList>
            <person name="Yang E."/>
            <person name="Wang G."/>
            <person name="Cai J."/>
            <person name="Woo P.C."/>
            <person name="Lau S.K."/>
            <person name="Yuen K.-Y."/>
            <person name="Chow W.-N."/>
            <person name="Lin X."/>
        </authorList>
    </citation>
    <scope>NUCLEOTIDE SEQUENCE [LARGE SCALE GENOMIC DNA]</scope>
    <source>
        <strain evidence="1">PM1</strain>
    </source>
</reference>